<evidence type="ECO:0000313" key="5">
    <source>
        <dbReference type="Proteomes" id="UP000812966"/>
    </source>
</evidence>
<dbReference type="SUPFAM" id="SSF51735">
    <property type="entry name" value="NAD(P)-binding Rossmann-fold domains"/>
    <property type="match status" value="1"/>
</dbReference>
<dbReference type="InterPro" id="IPR036291">
    <property type="entry name" value="NAD(P)-bd_dom_sf"/>
</dbReference>
<dbReference type="Gene3D" id="3.40.50.720">
    <property type="entry name" value="NAD(P)-binding Rossmann-like Domain"/>
    <property type="match status" value="1"/>
</dbReference>
<dbReference type="PANTHER" id="PTHR43618:SF13">
    <property type="entry name" value="CHAIN DEHYDROGENASE, PUTATIVE (AFU_ORTHOLOGUE AFUA_1G17650)-RELATED"/>
    <property type="match status" value="1"/>
</dbReference>
<sequence length="246" mass="26167">MTSLVGKTALVTGGSAGIGAAVAKQLASRGVRVAINYSSNRERAAKTLSQLEGSGHILVQGNAFDREGIEQLTTLETMKDLDIIISNAGWTAFGEFNDLGAVSDDDWMKCYQSNVMSHLWLSQACRETLERTKGCIVISASVAGIKPSGSSMMIELTAVSKAATIHLAKSLAKACAPNIRVNSVSAGVMMTDWSKGFDEEHIEKVIQSNSLRKLVNVEEAAMLYVALAENGSMTVSFCVDTLTNGI</sequence>
<dbReference type="InterPro" id="IPR052178">
    <property type="entry name" value="Sec_Metab_Biosynth_SDR"/>
</dbReference>
<evidence type="ECO:0000256" key="2">
    <source>
        <dbReference type="ARBA" id="ARBA00022857"/>
    </source>
</evidence>
<dbReference type="Pfam" id="PF00106">
    <property type="entry name" value="adh_short"/>
    <property type="match status" value="1"/>
</dbReference>
<dbReference type="Proteomes" id="UP000812966">
    <property type="component" value="Unassembled WGS sequence"/>
</dbReference>
<dbReference type="EMBL" id="JABELV010000075">
    <property type="protein sequence ID" value="KAG7532081.1"/>
    <property type="molecule type" value="Genomic_DNA"/>
</dbReference>
<reference evidence="4" key="1">
    <citation type="submission" date="2020-04" db="EMBL/GenBank/DDBJ databases">
        <title>Analysis of mating type loci in Filobasidium floriforme.</title>
        <authorList>
            <person name="Nowrousian M."/>
        </authorList>
    </citation>
    <scope>NUCLEOTIDE SEQUENCE</scope>
    <source>
        <strain evidence="4">CBS 6242</strain>
    </source>
</reference>
<keyword evidence="3" id="KW-0560">Oxidoreductase</keyword>
<dbReference type="PANTHER" id="PTHR43618">
    <property type="entry name" value="7-ALPHA-HYDROXYSTEROID DEHYDROGENASE"/>
    <property type="match status" value="1"/>
</dbReference>
<protein>
    <recommendedName>
        <fullName evidence="6">Granaticin polyketide synthase ketoacyl reductase 2</fullName>
    </recommendedName>
</protein>
<keyword evidence="5" id="KW-1185">Reference proteome</keyword>
<evidence type="ECO:0000256" key="1">
    <source>
        <dbReference type="ARBA" id="ARBA00006484"/>
    </source>
</evidence>
<keyword evidence="2" id="KW-0521">NADP</keyword>
<accession>A0A8K0JJY3</accession>
<dbReference type="PRINTS" id="PR00081">
    <property type="entry name" value="GDHRDH"/>
</dbReference>
<dbReference type="AlphaFoldDB" id="A0A8K0JJY3"/>
<comment type="caution">
    <text evidence="4">The sequence shown here is derived from an EMBL/GenBank/DDBJ whole genome shotgun (WGS) entry which is preliminary data.</text>
</comment>
<evidence type="ECO:0000256" key="3">
    <source>
        <dbReference type="ARBA" id="ARBA00023002"/>
    </source>
</evidence>
<evidence type="ECO:0008006" key="6">
    <source>
        <dbReference type="Google" id="ProtNLM"/>
    </source>
</evidence>
<comment type="similarity">
    <text evidence="1">Belongs to the short-chain dehydrogenases/reductases (SDR) family.</text>
</comment>
<proteinExistence type="inferred from homology"/>
<gene>
    <name evidence="4" type="ORF">FFLO_03889</name>
</gene>
<dbReference type="InterPro" id="IPR002347">
    <property type="entry name" value="SDR_fam"/>
</dbReference>
<organism evidence="4 5">
    <name type="scientific">Filobasidium floriforme</name>
    <dbReference type="NCBI Taxonomy" id="5210"/>
    <lineage>
        <taxon>Eukaryota</taxon>
        <taxon>Fungi</taxon>
        <taxon>Dikarya</taxon>
        <taxon>Basidiomycota</taxon>
        <taxon>Agaricomycotina</taxon>
        <taxon>Tremellomycetes</taxon>
        <taxon>Filobasidiales</taxon>
        <taxon>Filobasidiaceae</taxon>
        <taxon>Filobasidium</taxon>
    </lineage>
</organism>
<dbReference type="GO" id="GO:0016491">
    <property type="term" value="F:oxidoreductase activity"/>
    <property type="evidence" value="ECO:0007669"/>
    <property type="project" value="UniProtKB-KW"/>
</dbReference>
<evidence type="ECO:0000313" key="4">
    <source>
        <dbReference type="EMBL" id="KAG7532081.1"/>
    </source>
</evidence>
<dbReference type="CDD" id="cd05233">
    <property type="entry name" value="SDR_c"/>
    <property type="match status" value="1"/>
</dbReference>
<name>A0A8K0JJY3_9TREE</name>